<dbReference type="Proteomes" id="UP000241764">
    <property type="component" value="Unassembled WGS sequence"/>
</dbReference>
<protein>
    <recommendedName>
        <fullName evidence="1">Methyltransferase type 11 domain-containing protein</fullName>
    </recommendedName>
</protein>
<reference evidence="3" key="1">
    <citation type="submission" date="2017-11" db="EMBL/GenBank/DDBJ databases">
        <authorList>
            <person name="Kuznetsova I."/>
            <person name="Sazanova A."/>
            <person name="Chirak E."/>
            <person name="Safronova V."/>
            <person name="Willems A."/>
        </authorList>
    </citation>
    <scope>NUCLEOTIDE SEQUENCE [LARGE SCALE GENOMIC DNA]</scope>
    <source>
        <strain evidence="3">CCBAU 03422</strain>
    </source>
</reference>
<dbReference type="OrthoDB" id="148175at2"/>
<dbReference type="EMBL" id="PGGM01000011">
    <property type="protein sequence ID" value="PSH61771.1"/>
    <property type="molecule type" value="Genomic_DNA"/>
</dbReference>
<accession>A0A2P7B5N4</accession>
<evidence type="ECO:0000259" key="1">
    <source>
        <dbReference type="Pfam" id="PF08241"/>
    </source>
</evidence>
<dbReference type="Pfam" id="PF08241">
    <property type="entry name" value="Methyltransf_11"/>
    <property type="match status" value="1"/>
</dbReference>
<dbReference type="InterPro" id="IPR029063">
    <property type="entry name" value="SAM-dependent_MTases_sf"/>
</dbReference>
<dbReference type="GO" id="GO:0008757">
    <property type="term" value="F:S-adenosylmethionine-dependent methyltransferase activity"/>
    <property type="evidence" value="ECO:0007669"/>
    <property type="project" value="InterPro"/>
</dbReference>
<organism evidence="2 3">
    <name type="scientific">Phyllobacterium sophorae</name>
    <dbReference type="NCBI Taxonomy" id="1520277"/>
    <lineage>
        <taxon>Bacteria</taxon>
        <taxon>Pseudomonadati</taxon>
        <taxon>Pseudomonadota</taxon>
        <taxon>Alphaproteobacteria</taxon>
        <taxon>Hyphomicrobiales</taxon>
        <taxon>Phyllobacteriaceae</taxon>
        <taxon>Phyllobacterium</taxon>
    </lineage>
</organism>
<keyword evidence="3" id="KW-1185">Reference proteome</keyword>
<gene>
    <name evidence="2" type="ORF">CU103_20750</name>
</gene>
<dbReference type="Gene3D" id="3.40.50.150">
    <property type="entry name" value="Vaccinia Virus protein VP39"/>
    <property type="match status" value="1"/>
</dbReference>
<evidence type="ECO:0000313" key="3">
    <source>
        <dbReference type="Proteomes" id="UP000241764"/>
    </source>
</evidence>
<comment type="caution">
    <text evidence="2">The sequence shown here is derived from an EMBL/GenBank/DDBJ whole genome shotgun (WGS) entry which is preliminary data.</text>
</comment>
<proteinExistence type="predicted"/>
<evidence type="ECO:0000313" key="2">
    <source>
        <dbReference type="EMBL" id="PSH61771.1"/>
    </source>
</evidence>
<dbReference type="SUPFAM" id="SSF53335">
    <property type="entry name" value="S-adenosyl-L-methionine-dependent methyltransferases"/>
    <property type="match status" value="1"/>
</dbReference>
<feature type="domain" description="Methyltransferase type 11" evidence="1">
    <location>
        <begin position="142"/>
        <end position="186"/>
    </location>
</feature>
<sequence>MWEDAVEIRETFTNRNEWIDYLDKNSILYSQESIEALGKQIIANGAEEPLTGFAAGASDLIDLNGNWREGLVFHGINSRTRAVMLEIADAIDATDRYNPRIYAAEGLTAFALRMRGIFPRFIGSEYTEEAPKREWLFPIPFEDLQNLSYPENIFDLVSTNEVLEHVPSIDVAMSEIFRVLKPGAWHIGTCPFAFMSEESIVRAKMSNGQIKHLMEPEYHGNPMSENGSLVFEIPGWNILQRLRSIGFSKALMRFIVSARYGCLSTDITGIFVLCCQK</sequence>
<dbReference type="AlphaFoldDB" id="A0A2P7B5N4"/>
<name>A0A2P7B5N4_9HYPH</name>
<dbReference type="InterPro" id="IPR013216">
    <property type="entry name" value="Methyltransf_11"/>
</dbReference>